<feature type="transmembrane region" description="Helical" evidence="5">
    <location>
        <begin position="470"/>
        <end position="500"/>
    </location>
</feature>
<dbReference type="Pfam" id="PF00001">
    <property type="entry name" value="7tm_1"/>
    <property type="match status" value="1"/>
</dbReference>
<evidence type="ECO:0000259" key="6">
    <source>
        <dbReference type="PROSITE" id="PS50262"/>
    </source>
</evidence>
<dbReference type="Proteomes" id="UP001328107">
    <property type="component" value="Unassembled WGS sequence"/>
</dbReference>
<dbReference type="PROSITE" id="PS50262">
    <property type="entry name" value="G_PROTEIN_RECEP_F1_2"/>
    <property type="match status" value="1"/>
</dbReference>
<gene>
    <name evidence="7" type="ORF">PMAYCL1PPCAC_11687</name>
</gene>
<evidence type="ECO:0000256" key="1">
    <source>
        <dbReference type="ARBA" id="ARBA00004370"/>
    </source>
</evidence>
<sequence>EGLTGNQKCLGQVKADVGGKLLCAAKSIFESQFEPKTGIIVGAIRFTPRVHLLYRQSTNITDFSQDHPCSHGDMGDAKTAPLTSSEVIIALDGGLILYGCHNYIVIPHNLIQKKECASSEDPCTLTTVKHHKLLVAEDYTCCCNGTGCAAVIMDQGGKVNPFPLLRFNIQMDEAITGNLEAMLHAQGLDGRYQIGEELTSQNLIFDLSVIFDPCSDVILTCLTFFTIICVMTLLLCFQWFCKAIISVLTLLLLISGCVLDILDEFLPYPLLFFRAYIWLFVVNSLMGAYGNLVVVLCLDRYVAMHRPLYYRNQFAKRRIRYSLIVGSLVLGILTCLHWLWVNDIDEEGDIVENTEITDDWTYNAVRALSYLFKYLVPGVSMSTITWANILFLRRSYDDDLRIARQESMDLVVNSHNNISRISIFLAVTFIVCNWPYAVIDYFYDEEVLQFSNRDFRVIIAIASQLEQYTAYAIVVLIINFLQIVYIQLNLLFFALCSSVYRKALMHVLKKPANLFLALLEKLRAFLKWRSKSRDLEIYHEERFLSSSLSTDSGGSAKTVFTVC</sequence>
<evidence type="ECO:0000313" key="7">
    <source>
        <dbReference type="EMBL" id="GMR41492.1"/>
    </source>
</evidence>
<dbReference type="AlphaFoldDB" id="A0AAN5CF61"/>
<feature type="transmembrane region" description="Helical" evidence="5">
    <location>
        <begin position="371"/>
        <end position="392"/>
    </location>
</feature>
<organism evidence="7 8">
    <name type="scientific">Pristionchus mayeri</name>
    <dbReference type="NCBI Taxonomy" id="1317129"/>
    <lineage>
        <taxon>Eukaryota</taxon>
        <taxon>Metazoa</taxon>
        <taxon>Ecdysozoa</taxon>
        <taxon>Nematoda</taxon>
        <taxon>Chromadorea</taxon>
        <taxon>Rhabditida</taxon>
        <taxon>Rhabditina</taxon>
        <taxon>Diplogasteromorpha</taxon>
        <taxon>Diplogasteroidea</taxon>
        <taxon>Neodiplogasteridae</taxon>
        <taxon>Pristionchus</taxon>
    </lineage>
</organism>
<reference evidence="8" key="1">
    <citation type="submission" date="2022-10" db="EMBL/GenBank/DDBJ databases">
        <title>Genome assembly of Pristionchus species.</title>
        <authorList>
            <person name="Yoshida K."/>
            <person name="Sommer R.J."/>
        </authorList>
    </citation>
    <scope>NUCLEOTIDE SEQUENCE [LARGE SCALE GENOMIC DNA]</scope>
    <source>
        <strain evidence="8">RS5460</strain>
    </source>
</reference>
<evidence type="ECO:0000256" key="4">
    <source>
        <dbReference type="ARBA" id="ARBA00023136"/>
    </source>
</evidence>
<dbReference type="InterPro" id="IPR052954">
    <property type="entry name" value="GPCR-Ligand_Int"/>
</dbReference>
<proteinExistence type="predicted"/>
<evidence type="ECO:0000256" key="2">
    <source>
        <dbReference type="ARBA" id="ARBA00022692"/>
    </source>
</evidence>
<dbReference type="PANTHER" id="PTHR46641">
    <property type="entry name" value="FMRFAMIDE RECEPTOR-RELATED"/>
    <property type="match status" value="1"/>
</dbReference>
<feature type="transmembrane region" description="Helical" evidence="5">
    <location>
        <begin position="275"/>
        <end position="298"/>
    </location>
</feature>
<keyword evidence="4 5" id="KW-0472">Membrane</keyword>
<dbReference type="EMBL" id="BTRK01000003">
    <property type="protein sequence ID" value="GMR41492.1"/>
    <property type="molecule type" value="Genomic_DNA"/>
</dbReference>
<feature type="non-terminal residue" evidence="7">
    <location>
        <position position="1"/>
    </location>
</feature>
<keyword evidence="2 5" id="KW-0812">Transmembrane</keyword>
<keyword evidence="3 5" id="KW-1133">Transmembrane helix</keyword>
<dbReference type="Gene3D" id="1.20.1070.10">
    <property type="entry name" value="Rhodopsin 7-helix transmembrane proteins"/>
    <property type="match status" value="1"/>
</dbReference>
<dbReference type="InterPro" id="IPR017452">
    <property type="entry name" value="GPCR_Rhodpsn_7TM"/>
</dbReference>
<keyword evidence="8" id="KW-1185">Reference proteome</keyword>
<dbReference type="InterPro" id="IPR000276">
    <property type="entry name" value="GPCR_Rhodpsn"/>
</dbReference>
<dbReference type="SUPFAM" id="SSF81321">
    <property type="entry name" value="Family A G protein-coupled receptor-like"/>
    <property type="match status" value="1"/>
</dbReference>
<comment type="caution">
    <text evidence="7">The sequence shown here is derived from an EMBL/GenBank/DDBJ whole genome shotgun (WGS) entry which is preliminary data.</text>
</comment>
<feature type="transmembrane region" description="Helical" evidence="5">
    <location>
        <begin position="244"/>
        <end position="263"/>
    </location>
</feature>
<dbReference type="GO" id="GO:0004930">
    <property type="term" value="F:G protein-coupled receptor activity"/>
    <property type="evidence" value="ECO:0007669"/>
    <property type="project" value="InterPro"/>
</dbReference>
<evidence type="ECO:0000313" key="8">
    <source>
        <dbReference type="Proteomes" id="UP001328107"/>
    </source>
</evidence>
<accession>A0AAN5CF61</accession>
<feature type="transmembrane region" description="Helical" evidence="5">
    <location>
        <begin position="217"/>
        <end position="237"/>
    </location>
</feature>
<name>A0AAN5CF61_9BILA</name>
<dbReference type="GO" id="GO:0016020">
    <property type="term" value="C:membrane"/>
    <property type="evidence" value="ECO:0007669"/>
    <property type="project" value="UniProtKB-SubCell"/>
</dbReference>
<feature type="domain" description="G-protein coupled receptors family 1 profile" evidence="6">
    <location>
        <begin position="292"/>
        <end position="493"/>
    </location>
</feature>
<protein>
    <recommendedName>
        <fullName evidence="6">G-protein coupled receptors family 1 profile domain-containing protein</fullName>
    </recommendedName>
</protein>
<evidence type="ECO:0000256" key="3">
    <source>
        <dbReference type="ARBA" id="ARBA00022989"/>
    </source>
</evidence>
<evidence type="ECO:0000256" key="5">
    <source>
        <dbReference type="SAM" id="Phobius"/>
    </source>
</evidence>
<feature type="transmembrane region" description="Helical" evidence="5">
    <location>
        <begin position="319"/>
        <end position="340"/>
    </location>
</feature>
<comment type="subcellular location">
    <subcellularLocation>
        <location evidence="1">Membrane</location>
    </subcellularLocation>
</comment>
<feature type="transmembrane region" description="Helical" evidence="5">
    <location>
        <begin position="423"/>
        <end position="443"/>
    </location>
</feature>